<comment type="caution">
    <text evidence="2">The sequence shown here is derived from an EMBL/GenBank/DDBJ whole genome shotgun (WGS) entry which is preliminary data.</text>
</comment>
<protein>
    <recommendedName>
        <fullName evidence="1">Probable 2-phosphosulfolactate phosphatase</fullName>
    </recommendedName>
</protein>
<dbReference type="OrthoDB" id="8588453at2"/>
<dbReference type="RefSeq" id="WP_029990453.1">
    <property type="nucleotide sequence ID" value="NZ_ATMJ01000026.1"/>
</dbReference>
<dbReference type="InterPro" id="IPR036702">
    <property type="entry name" value="ComB-like_sf"/>
</dbReference>
<dbReference type="GO" id="GO:0050532">
    <property type="term" value="F:2-phosphosulfolactate phosphatase activity"/>
    <property type="evidence" value="ECO:0007669"/>
    <property type="project" value="InterPro"/>
</dbReference>
<gene>
    <name evidence="2" type="ORF">GTPT_1840</name>
</gene>
<dbReference type="Pfam" id="PF04029">
    <property type="entry name" value="2-ph_phosp"/>
    <property type="match status" value="1"/>
</dbReference>
<dbReference type="Proteomes" id="UP000028602">
    <property type="component" value="Unassembled WGS sequence"/>
</dbReference>
<reference evidence="2 3" key="1">
    <citation type="submission" date="2014-05" db="EMBL/GenBank/DDBJ databases">
        <title>ATOL: Assembling a taxonomically balanced genome-scale reconstruction of the evolutionary history of the Enterobacteriaceae.</title>
        <authorList>
            <person name="Plunkett G.III."/>
            <person name="Neeno-Eckwall E.C."/>
            <person name="Glasner J.D."/>
            <person name="Perna N.T."/>
        </authorList>
    </citation>
    <scope>NUCLEOTIDE SEQUENCE [LARGE SCALE GENOMIC DNA]</scope>
    <source>
        <strain evidence="2 3">ATCC 33301</strain>
    </source>
</reference>
<name>A0A085JGA5_9GAMM</name>
<evidence type="ECO:0000313" key="3">
    <source>
        <dbReference type="Proteomes" id="UP000028602"/>
    </source>
</evidence>
<dbReference type="GO" id="GO:0000287">
    <property type="term" value="F:magnesium ion binding"/>
    <property type="evidence" value="ECO:0007669"/>
    <property type="project" value="InterPro"/>
</dbReference>
<dbReference type="SUPFAM" id="SSF142823">
    <property type="entry name" value="ComB-like"/>
    <property type="match status" value="1"/>
</dbReference>
<accession>A0A085JGA5</accession>
<organism evidence="2 3">
    <name type="scientific">Tatumella ptyseos ATCC 33301</name>
    <dbReference type="NCBI Taxonomy" id="1005995"/>
    <lineage>
        <taxon>Bacteria</taxon>
        <taxon>Pseudomonadati</taxon>
        <taxon>Pseudomonadota</taxon>
        <taxon>Gammaproteobacteria</taxon>
        <taxon>Enterobacterales</taxon>
        <taxon>Erwiniaceae</taxon>
        <taxon>Tatumella</taxon>
    </lineage>
</organism>
<dbReference type="Gene3D" id="3.90.1560.10">
    <property type="entry name" value="ComB-like"/>
    <property type="match status" value="1"/>
</dbReference>
<dbReference type="eggNOG" id="COG2045">
    <property type="taxonomic scope" value="Bacteria"/>
</dbReference>
<dbReference type="EMBL" id="JMPR01000031">
    <property type="protein sequence ID" value="KFD19501.1"/>
    <property type="molecule type" value="Genomic_DNA"/>
</dbReference>
<proteinExistence type="predicted"/>
<dbReference type="InterPro" id="IPR005238">
    <property type="entry name" value="ComB-like"/>
</dbReference>
<dbReference type="AlphaFoldDB" id="A0A085JGA5"/>
<evidence type="ECO:0000256" key="1">
    <source>
        <dbReference type="ARBA" id="ARBA00021948"/>
    </source>
</evidence>
<keyword evidence="3" id="KW-1185">Reference proteome</keyword>
<evidence type="ECO:0000313" key="2">
    <source>
        <dbReference type="EMBL" id="KFD19501.1"/>
    </source>
</evidence>
<sequence>MHCFSQATFDVRLEWGMPAIDYLAADADCIVIIDVMSFSTCVSVAIDNGARIYPYLRKDASATEYGEKRGAVTAHFERRHGSEGYTLSPVSLRKIGQGERLVLPSPNGSAISFRARETGAAIFSGCFRNRTATAEACRNFQRILLVPCGEQWPDGGLRPSVEGYIAAGSIIEAMGRGRCSPESLAALSAWQHYRQQNPGLLAECSSACELHERGFGEDVALCLETDRSSWACRLYGEYYAEYQP</sequence>
<keyword evidence="2" id="KW-0378">Hydrolase</keyword>